<dbReference type="EMBL" id="BART01025549">
    <property type="protein sequence ID" value="GAH02259.1"/>
    <property type="molecule type" value="Genomic_DNA"/>
</dbReference>
<reference evidence="1" key="1">
    <citation type="journal article" date="2014" name="Front. Microbiol.">
        <title>High frequency of phylogenetically diverse reductive dehalogenase-homologous genes in deep subseafloor sedimentary metagenomes.</title>
        <authorList>
            <person name="Kawai M."/>
            <person name="Futagami T."/>
            <person name="Toyoda A."/>
            <person name="Takaki Y."/>
            <person name="Nishi S."/>
            <person name="Hori S."/>
            <person name="Arai W."/>
            <person name="Tsubouchi T."/>
            <person name="Morono Y."/>
            <person name="Uchiyama I."/>
            <person name="Ito T."/>
            <person name="Fujiyama A."/>
            <person name="Inagaki F."/>
            <person name="Takami H."/>
        </authorList>
    </citation>
    <scope>NUCLEOTIDE SEQUENCE</scope>
    <source>
        <strain evidence="1">Expedition CK06-06</strain>
    </source>
</reference>
<proteinExistence type="predicted"/>
<protein>
    <submittedName>
        <fullName evidence="1">Uncharacterized protein</fullName>
    </submittedName>
</protein>
<name>X1DB02_9ZZZZ</name>
<accession>X1DB02</accession>
<feature type="non-terminal residue" evidence="1">
    <location>
        <position position="94"/>
    </location>
</feature>
<comment type="caution">
    <text evidence="1">The sequence shown here is derived from an EMBL/GenBank/DDBJ whole genome shotgun (WGS) entry which is preliminary data.</text>
</comment>
<organism evidence="1">
    <name type="scientific">marine sediment metagenome</name>
    <dbReference type="NCBI Taxonomy" id="412755"/>
    <lineage>
        <taxon>unclassified sequences</taxon>
        <taxon>metagenomes</taxon>
        <taxon>ecological metagenomes</taxon>
    </lineage>
</organism>
<dbReference type="AlphaFoldDB" id="X1DB02"/>
<sequence>MGIIYKFYEPDNDYEQIQADLYNNAIGKYGTPGNATADQIKERYRVEGFDNNGVQYAFDDDKPIAYIQTRKVVESKQVYIGYPWSTIDCPEEVK</sequence>
<gene>
    <name evidence="1" type="ORF">S01H4_45831</name>
</gene>
<evidence type="ECO:0000313" key="1">
    <source>
        <dbReference type="EMBL" id="GAH02259.1"/>
    </source>
</evidence>